<organism evidence="1 2">
    <name type="scientific">Pandoraea cepalis</name>
    <dbReference type="NCBI Taxonomy" id="2508294"/>
    <lineage>
        <taxon>Bacteria</taxon>
        <taxon>Pseudomonadati</taxon>
        <taxon>Pseudomonadota</taxon>
        <taxon>Betaproteobacteria</taxon>
        <taxon>Burkholderiales</taxon>
        <taxon>Burkholderiaceae</taxon>
        <taxon>Pandoraea</taxon>
    </lineage>
</organism>
<evidence type="ECO:0000313" key="2">
    <source>
        <dbReference type="Proteomes" id="UP000384354"/>
    </source>
</evidence>
<gene>
    <name evidence="1" type="ORF">PCE31106_03295</name>
</gene>
<dbReference type="EMBL" id="CABPSL010000013">
    <property type="protein sequence ID" value="VVE24234.1"/>
    <property type="molecule type" value="Genomic_DNA"/>
</dbReference>
<dbReference type="Proteomes" id="UP000384354">
    <property type="component" value="Unassembled WGS sequence"/>
</dbReference>
<protein>
    <submittedName>
        <fullName evidence="1">Uncharacterized protein</fullName>
    </submittedName>
</protein>
<dbReference type="AlphaFoldDB" id="A0A5E4WKX9"/>
<proteinExistence type="predicted"/>
<sequence length="58" mass="6537">MHCTGGLTYSQLLVDICSAAKSMAHCRNKGFGDIFENLKEMTFEVIHRKANSRKRFSG</sequence>
<reference evidence="1 2" key="1">
    <citation type="submission" date="2019-08" db="EMBL/GenBank/DDBJ databases">
        <authorList>
            <person name="Peeters C."/>
        </authorList>
    </citation>
    <scope>NUCLEOTIDE SEQUENCE [LARGE SCALE GENOMIC DNA]</scope>
    <source>
        <strain evidence="1 2">LMG 31106</strain>
    </source>
</reference>
<accession>A0A5E4WKX9</accession>
<name>A0A5E4WKX9_9BURK</name>
<evidence type="ECO:0000313" key="1">
    <source>
        <dbReference type="EMBL" id="VVE24234.1"/>
    </source>
</evidence>